<organism evidence="1 2">
    <name type="scientific">Virgibacillus oceani</name>
    <dbReference type="NCBI Taxonomy" id="1479511"/>
    <lineage>
        <taxon>Bacteria</taxon>
        <taxon>Bacillati</taxon>
        <taxon>Bacillota</taxon>
        <taxon>Bacilli</taxon>
        <taxon>Bacillales</taxon>
        <taxon>Bacillaceae</taxon>
        <taxon>Virgibacillus</taxon>
    </lineage>
</organism>
<keyword evidence="2" id="KW-1185">Reference proteome</keyword>
<reference evidence="1" key="1">
    <citation type="journal article" date="2014" name="Int. J. Syst. Evol. Microbiol.">
        <title>Complete genome sequence of Corynebacterium casei LMG S-19264T (=DSM 44701T), isolated from a smear-ripened cheese.</title>
        <authorList>
            <consortium name="US DOE Joint Genome Institute (JGI-PGF)"/>
            <person name="Walter F."/>
            <person name="Albersmeier A."/>
            <person name="Kalinowski J."/>
            <person name="Ruckert C."/>
        </authorList>
    </citation>
    <scope>NUCLEOTIDE SEQUENCE</scope>
    <source>
        <strain evidence="1">CGMCC 1.12754</strain>
    </source>
</reference>
<evidence type="ECO:0000313" key="1">
    <source>
        <dbReference type="EMBL" id="GGG79623.1"/>
    </source>
</evidence>
<evidence type="ECO:0000313" key="2">
    <source>
        <dbReference type="Proteomes" id="UP000622860"/>
    </source>
</evidence>
<dbReference type="InterPro" id="IPR010843">
    <property type="entry name" value="Uncharacterised_AroM"/>
</dbReference>
<proteinExistence type="predicted"/>
<dbReference type="RefSeq" id="WP_188455834.1">
    <property type="nucleotide sequence ID" value="NZ_BMFR01000011.1"/>
</dbReference>
<sequence>MPKGHVGVLTIGQSPRMDVTPAIQSILGSEIQITESGGLNSLTDETIHSIAPRETEITYISRLRNGSSVKIGKDKLLPLLQKELWRLEEKTDIIIMLCTGDFPALETSKPIIFPDKVLNHTIKAISSGSLGLIIPLEEQRNSLVKKWNQHNLHIITEVASPYEESDVKGAAKALKMRGAEIIVLDCMGYNMLHKQDAAEGSGLPVILPRTLVARIAAEYVS</sequence>
<evidence type="ECO:0008006" key="3">
    <source>
        <dbReference type="Google" id="ProtNLM"/>
    </source>
</evidence>
<dbReference type="NCBIfam" id="NF007788">
    <property type="entry name" value="PRK10481.1"/>
    <property type="match status" value="1"/>
</dbReference>
<dbReference type="AlphaFoldDB" id="A0A917M623"/>
<dbReference type="Proteomes" id="UP000622860">
    <property type="component" value="Unassembled WGS sequence"/>
</dbReference>
<accession>A0A917M623</accession>
<dbReference type="Pfam" id="PF07302">
    <property type="entry name" value="AroM"/>
    <property type="match status" value="1"/>
</dbReference>
<protein>
    <recommendedName>
        <fullName evidence="3">AroM protein</fullName>
    </recommendedName>
</protein>
<name>A0A917M623_9BACI</name>
<comment type="caution">
    <text evidence="1">The sequence shown here is derived from an EMBL/GenBank/DDBJ whole genome shotgun (WGS) entry which is preliminary data.</text>
</comment>
<reference evidence="1" key="2">
    <citation type="submission" date="2020-09" db="EMBL/GenBank/DDBJ databases">
        <authorList>
            <person name="Sun Q."/>
            <person name="Zhou Y."/>
        </authorList>
    </citation>
    <scope>NUCLEOTIDE SEQUENCE</scope>
    <source>
        <strain evidence="1">CGMCC 1.12754</strain>
    </source>
</reference>
<gene>
    <name evidence="1" type="ORF">GCM10011398_26210</name>
</gene>
<dbReference type="EMBL" id="BMFR01000011">
    <property type="protein sequence ID" value="GGG79623.1"/>
    <property type="molecule type" value="Genomic_DNA"/>
</dbReference>